<gene>
    <name evidence="2" type="ORF">ACFQ1Q_06620</name>
</gene>
<feature type="transmembrane region" description="Helical" evidence="1">
    <location>
        <begin position="93"/>
        <end position="116"/>
    </location>
</feature>
<keyword evidence="3" id="KW-1185">Reference proteome</keyword>
<evidence type="ECO:0000313" key="2">
    <source>
        <dbReference type="EMBL" id="MFD1062915.1"/>
    </source>
</evidence>
<accession>A0ABW3N8Z0</accession>
<keyword evidence="1" id="KW-0472">Membrane</keyword>
<organism evidence="2 3">
    <name type="scientific">Winogradskyella litorisediminis</name>
    <dbReference type="NCBI Taxonomy" id="1156618"/>
    <lineage>
        <taxon>Bacteria</taxon>
        <taxon>Pseudomonadati</taxon>
        <taxon>Bacteroidota</taxon>
        <taxon>Flavobacteriia</taxon>
        <taxon>Flavobacteriales</taxon>
        <taxon>Flavobacteriaceae</taxon>
        <taxon>Winogradskyella</taxon>
    </lineage>
</organism>
<sequence>MSSHNYFTLKEVSLNNNCPECYRNDGLQLTFKQKISDTLFYKVITSETKHEMRCLNCNTDIYPVRWNDDIERVVAYHERAIVPKKKSWKLKPLAYIFIAIDLLIILVIVLVMTGVINI</sequence>
<dbReference type="Proteomes" id="UP001597013">
    <property type="component" value="Unassembled WGS sequence"/>
</dbReference>
<dbReference type="EMBL" id="JBHTJL010000009">
    <property type="protein sequence ID" value="MFD1062915.1"/>
    <property type="molecule type" value="Genomic_DNA"/>
</dbReference>
<evidence type="ECO:0000313" key="3">
    <source>
        <dbReference type="Proteomes" id="UP001597013"/>
    </source>
</evidence>
<comment type="caution">
    <text evidence="2">The sequence shown here is derived from an EMBL/GenBank/DDBJ whole genome shotgun (WGS) entry which is preliminary data.</text>
</comment>
<evidence type="ECO:0000256" key="1">
    <source>
        <dbReference type="SAM" id="Phobius"/>
    </source>
</evidence>
<reference evidence="3" key="1">
    <citation type="journal article" date="2019" name="Int. J. Syst. Evol. Microbiol.">
        <title>The Global Catalogue of Microorganisms (GCM) 10K type strain sequencing project: providing services to taxonomists for standard genome sequencing and annotation.</title>
        <authorList>
            <consortium name="The Broad Institute Genomics Platform"/>
            <consortium name="The Broad Institute Genome Sequencing Center for Infectious Disease"/>
            <person name="Wu L."/>
            <person name="Ma J."/>
        </authorList>
    </citation>
    <scope>NUCLEOTIDE SEQUENCE [LARGE SCALE GENOMIC DNA]</scope>
    <source>
        <strain evidence="3">CCUG 62215</strain>
    </source>
</reference>
<keyword evidence="1" id="KW-1133">Transmembrane helix</keyword>
<protein>
    <submittedName>
        <fullName evidence="2">Uncharacterized protein</fullName>
    </submittedName>
</protein>
<name>A0ABW3N8Z0_9FLAO</name>
<keyword evidence="1" id="KW-0812">Transmembrane</keyword>
<dbReference type="RefSeq" id="WP_386129201.1">
    <property type="nucleotide sequence ID" value="NZ_JBHTJL010000009.1"/>
</dbReference>
<proteinExistence type="predicted"/>